<keyword evidence="4" id="KW-1185">Reference proteome</keyword>
<dbReference type="GO" id="GO:0005829">
    <property type="term" value="C:cytosol"/>
    <property type="evidence" value="ECO:0007669"/>
    <property type="project" value="TreeGrafter"/>
</dbReference>
<dbReference type="GO" id="GO:0042256">
    <property type="term" value="P:cytosolic ribosome assembly"/>
    <property type="evidence" value="ECO:0007669"/>
    <property type="project" value="TreeGrafter"/>
</dbReference>
<dbReference type="Proteomes" id="UP000551758">
    <property type="component" value="Unassembled WGS sequence"/>
</dbReference>
<dbReference type="AlphaFoldDB" id="A0A7J7FFL5"/>
<dbReference type="Pfam" id="PF00009">
    <property type="entry name" value="GTP_EFTU"/>
    <property type="match status" value="1"/>
</dbReference>
<dbReference type="Gene3D" id="3.40.50.300">
    <property type="entry name" value="P-loop containing nucleotide triphosphate hydrolases"/>
    <property type="match status" value="1"/>
</dbReference>
<feature type="region of interest" description="Disordered" evidence="1">
    <location>
        <begin position="92"/>
        <end position="118"/>
    </location>
</feature>
<evidence type="ECO:0000259" key="2">
    <source>
        <dbReference type="Pfam" id="PF00009"/>
    </source>
</evidence>
<dbReference type="GO" id="GO:1990904">
    <property type="term" value="C:ribonucleoprotein complex"/>
    <property type="evidence" value="ECO:0007669"/>
    <property type="project" value="TreeGrafter"/>
</dbReference>
<feature type="non-terminal residue" evidence="3">
    <location>
        <position position="1"/>
    </location>
</feature>
<gene>
    <name evidence="3" type="ORF">HPG69_001493</name>
</gene>
<evidence type="ECO:0000256" key="1">
    <source>
        <dbReference type="SAM" id="MobiDB-lite"/>
    </source>
</evidence>
<organism evidence="3 4">
    <name type="scientific">Diceros bicornis minor</name>
    <name type="common">South-central black rhinoceros</name>
    <dbReference type="NCBI Taxonomy" id="77932"/>
    <lineage>
        <taxon>Eukaryota</taxon>
        <taxon>Metazoa</taxon>
        <taxon>Chordata</taxon>
        <taxon>Craniata</taxon>
        <taxon>Vertebrata</taxon>
        <taxon>Euteleostomi</taxon>
        <taxon>Mammalia</taxon>
        <taxon>Eutheria</taxon>
        <taxon>Laurasiatheria</taxon>
        <taxon>Perissodactyla</taxon>
        <taxon>Rhinocerotidae</taxon>
        <taxon>Diceros</taxon>
    </lineage>
</organism>
<proteinExistence type="predicted"/>
<evidence type="ECO:0000313" key="3">
    <source>
        <dbReference type="EMBL" id="KAF5926862.1"/>
    </source>
</evidence>
<dbReference type="GO" id="GO:0003924">
    <property type="term" value="F:GTPase activity"/>
    <property type="evidence" value="ECO:0007669"/>
    <property type="project" value="InterPro"/>
</dbReference>
<dbReference type="InterPro" id="IPR027417">
    <property type="entry name" value="P-loop_NTPase"/>
</dbReference>
<dbReference type="SUPFAM" id="SSF52540">
    <property type="entry name" value="P-loop containing nucleoside triphosphate hydrolases"/>
    <property type="match status" value="1"/>
</dbReference>
<protein>
    <recommendedName>
        <fullName evidence="2">Tr-type G domain-containing protein</fullName>
    </recommendedName>
</protein>
<dbReference type="GO" id="GO:0043022">
    <property type="term" value="F:ribosome binding"/>
    <property type="evidence" value="ECO:0007669"/>
    <property type="project" value="TreeGrafter"/>
</dbReference>
<dbReference type="InterPro" id="IPR000795">
    <property type="entry name" value="T_Tr_GTP-bd_dom"/>
</dbReference>
<dbReference type="GO" id="GO:0005525">
    <property type="term" value="F:GTP binding"/>
    <property type="evidence" value="ECO:0007669"/>
    <property type="project" value="InterPro"/>
</dbReference>
<dbReference type="EMBL" id="JACDTQ010000745">
    <property type="protein sequence ID" value="KAF5926862.1"/>
    <property type="molecule type" value="Genomic_DNA"/>
</dbReference>
<accession>A0A7J7FFL5</accession>
<comment type="caution">
    <text evidence="3">The sequence shown here is derived from an EMBL/GenBank/DDBJ whole genome shotgun (WGS) entry which is preliminary data.</text>
</comment>
<reference evidence="3 4" key="1">
    <citation type="journal article" date="2020" name="Mol. Biol. Evol.">
        <title>Interspecific Gene Flow and the Evolution of Specialization in Black and White Rhinoceros.</title>
        <authorList>
            <person name="Moodley Y."/>
            <person name="Westbury M.V."/>
            <person name="Russo I.M."/>
            <person name="Gopalakrishnan S."/>
            <person name="Rakotoarivelo A."/>
            <person name="Olsen R.A."/>
            <person name="Prost S."/>
            <person name="Tunstall T."/>
            <person name="Ryder O.A."/>
            <person name="Dalen L."/>
            <person name="Bruford M.W."/>
        </authorList>
    </citation>
    <scope>NUCLEOTIDE SEQUENCE [LARGE SCALE GENOMIC DNA]</scope>
    <source>
        <strain evidence="3">SBR-YM</strain>
        <tissue evidence="3">Skin</tissue>
    </source>
</reference>
<sequence>VEISDWLEGRKTGSPHVPFIYPGNEEHLINLIDSPGHVDFTSEVYVAGCICDGHIIVVDVMERVCRYWQFCDKDFFTSKFLEERAKREIKFQVNPNSEQGGPVPDCSTGLEDIDDSHF</sequence>
<name>A0A7J7FFL5_DICBM</name>
<dbReference type="PANTHER" id="PTHR42908:SF3">
    <property type="entry name" value="ELONGATION FACTOR-LIKE GTPASE 1"/>
    <property type="match status" value="1"/>
</dbReference>
<feature type="domain" description="Tr-type G" evidence="2">
    <location>
        <begin position="24"/>
        <end position="65"/>
    </location>
</feature>
<dbReference type="PANTHER" id="PTHR42908">
    <property type="entry name" value="TRANSLATION ELONGATION FACTOR-RELATED"/>
    <property type="match status" value="1"/>
</dbReference>
<evidence type="ECO:0000313" key="4">
    <source>
        <dbReference type="Proteomes" id="UP000551758"/>
    </source>
</evidence>